<dbReference type="AlphaFoldDB" id="A0A9E8HKM0"/>
<dbReference type="PANTHER" id="PTHR33507">
    <property type="entry name" value="INNER MEMBRANE PROTEIN YBBJ"/>
    <property type="match status" value="1"/>
</dbReference>
<proteinExistence type="predicted"/>
<evidence type="ECO:0000313" key="7">
    <source>
        <dbReference type="EMBL" id="UZW76380.1"/>
    </source>
</evidence>
<dbReference type="SUPFAM" id="SSF141322">
    <property type="entry name" value="NfeD domain-like"/>
    <property type="match status" value="1"/>
</dbReference>
<evidence type="ECO:0000256" key="2">
    <source>
        <dbReference type="ARBA" id="ARBA00022692"/>
    </source>
</evidence>
<dbReference type="RefSeq" id="WP_251811877.1">
    <property type="nucleotide sequence ID" value="NZ_CP101527.1"/>
</dbReference>
<evidence type="ECO:0000256" key="3">
    <source>
        <dbReference type="ARBA" id="ARBA00022989"/>
    </source>
</evidence>
<accession>A0A9E8HKM0</accession>
<dbReference type="KEGG" id="asem:NNL22_07275"/>
<dbReference type="GO" id="GO:0005886">
    <property type="term" value="C:plasma membrane"/>
    <property type="evidence" value="ECO:0007669"/>
    <property type="project" value="TreeGrafter"/>
</dbReference>
<dbReference type="PANTHER" id="PTHR33507:SF3">
    <property type="entry name" value="INNER MEMBRANE PROTEIN YBBJ"/>
    <property type="match status" value="1"/>
</dbReference>
<sequence>MVEWLDANVMYWHWVVFGILLAGAEIFAPSFFLLWLGVSGLLVGIISYFVNLTFSTEIILWGIFSLASLVIWFKLIAPSMKTKTLSGMSREALIGQEGTITEFNLSVSKGRLRFPAPIVGSDEWGFRCDQVLNVGDRAIVTDVSGNDLIVRKK</sequence>
<gene>
    <name evidence="7" type="ORF">NNL22_07275</name>
</gene>
<evidence type="ECO:0000313" key="8">
    <source>
        <dbReference type="Proteomes" id="UP001164472"/>
    </source>
</evidence>
<feature type="transmembrane region" description="Helical" evidence="5">
    <location>
        <begin position="58"/>
        <end position="77"/>
    </location>
</feature>
<dbReference type="InterPro" id="IPR012340">
    <property type="entry name" value="NA-bd_OB-fold"/>
</dbReference>
<organism evidence="7 8">
    <name type="scientific">Alkalimarinus sediminis</name>
    <dbReference type="NCBI Taxonomy" id="1632866"/>
    <lineage>
        <taxon>Bacteria</taxon>
        <taxon>Pseudomonadati</taxon>
        <taxon>Pseudomonadota</taxon>
        <taxon>Gammaproteobacteria</taxon>
        <taxon>Alteromonadales</taxon>
        <taxon>Alteromonadaceae</taxon>
        <taxon>Alkalimarinus</taxon>
    </lineage>
</organism>
<protein>
    <submittedName>
        <fullName evidence="7">NfeD family protein</fullName>
    </submittedName>
</protein>
<name>A0A9E8HKM0_9ALTE</name>
<feature type="transmembrane region" description="Helical" evidence="5">
    <location>
        <begin position="33"/>
        <end position="52"/>
    </location>
</feature>
<keyword evidence="8" id="KW-1185">Reference proteome</keyword>
<comment type="subcellular location">
    <subcellularLocation>
        <location evidence="1">Membrane</location>
        <topology evidence="1">Multi-pass membrane protein</topology>
    </subcellularLocation>
</comment>
<keyword evidence="3 5" id="KW-1133">Transmembrane helix</keyword>
<dbReference type="Pfam" id="PF01957">
    <property type="entry name" value="NfeD"/>
    <property type="match status" value="1"/>
</dbReference>
<evidence type="ECO:0000256" key="4">
    <source>
        <dbReference type="ARBA" id="ARBA00023136"/>
    </source>
</evidence>
<evidence type="ECO:0000256" key="5">
    <source>
        <dbReference type="SAM" id="Phobius"/>
    </source>
</evidence>
<dbReference type="InterPro" id="IPR052165">
    <property type="entry name" value="Membrane_assoc_protease"/>
</dbReference>
<evidence type="ECO:0000256" key="1">
    <source>
        <dbReference type="ARBA" id="ARBA00004141"/>
    </source>
</evidence>
<keyword evidence="4 5" id="KW-0472">Membrane</keyword>
<reference evidence="7" key="1">
    <citation type="submission" date="2022-07" db="EMBL/GenBank/DDBJ databases">
        <title>Alkalimarinus sp. nov., isolated from gut of a Alitta virens.</title>
        <authorList>
            <person name="Yang A.I."/>
            <person name="Shin N.-R."/>
        </authorList>
    </citation>
    <scope>NUCLEOTIDE SEQUENCE</scope>
    <source>
        <strain evidence="7">FA028</strain>
    </source>
</reference>
<dbReference type="EMBL" id="CP101527">
    <property type="protein sequence ID" value="UZW76380.1"/>
    <property type="molecule type" value="Genomic_DNA"/>
</dbReference>
<dbReference type="Gene3D" id="2.40.50.140">
    <property type="entry name" value="Nucleic acid-binding proteins"/>
    <property type="match status" value="1"/>
</dbReference>
<evidence type="ECO:0000259" key="6">
    <source>
        <dbReference type="Pfam" id="PF01957"/>
    </source>
</evidence>
<dbReference type="Proteomes" id="UP001164472">
    <property type="component" value="Chromosome"/>
</dbReference>
<dbReference type="InterPro" id="IPR002810">
    <property type="entry name" value="NfeD-like_C"/>
</dbReference>
<feature type="domain" description="NfeD-like C-terminal" evidence="6">
    <location>
        <begin position="90"/>
        <end position="152"/>
    </location>
</feature>
<keyword evidence="2 5" id="KW-0812">Transmembrane</keyword>
<feature type="transmembrane region" description="Helical" evidence="5">
    <location>
        <begin position="12"/>
        <end position="28"/>
    </location>
</feature>